<dbReference type="SUPFAM" id="SSF52980">
    <property type="entry name" value="Restriction endonuclease-like"/>
    <property type="match status" value="1"/>
</dbReference>
<keyword evidence="2" id="KW-1185">Reference proteome</keyword>
<dbReference type="STRING" id="1185876.BN8_06010"/>
<dbReference type="EMBL" id="CAIT01000009">
    <property type="protein sequence ID" value="CCH56630.1"/>
    <property type="molecule type" value="Genomic_DNA"/>
</dbReference>
<dbReference type="eggNOG" id="ENOG502ZTX9">
    <property type="taxonomic scope" value="Bacteria"/>
</dbReference>
<dbReference type="AlphaFoldDB" id="I2GRV2"/>
<accession>I2GRV2</accession>
<gene>
    <name evidence="1" type="primary">xisH</name>
    <name evidence="1" type="ORF">BN8_06010</name>
</gene>
<dbReference type="Gene3D" id="3.40.1350.10">
    <property type="match status" value="1"/>
</dbReference>
<dbReference type="GO" id="GO:0003676">
    <property type="term" value="F:nucleic acid binding"/>
    <property type="evidence" value="ECO:0007669"/>
    <property type="project" value="InterPro"/>
</dbReference>
<comment type="caution">
    <text evidence="1">The sequence shown here is derived from an EMBL/GenBank/DDBJ whole genome shotgun (WGS) entry which is preliminary data.</text>
</comment>
<proteinExistence type="predicted"/>
<dbReference type="InterPro" id="IPR011856">
    <property type="entry name" value="tRNA_endonuc-like_dom_sf"/>
</dbReference>
<name>I2GRV2_9BACT</name>
<organism evidence="1 2">
    <name type="scientific">Fibrisoma limi BUZ 3</name>
    <dbReference type="NCBI Taxonomy" id="1185876"/>
    <lineage>
        <taxon>Bacteria</taxon>
        <taxon>Pseudomonadati</taxon>
        <taxon>Bacteroidota</taxon>
        <taxon>Cytophagia</taxon>
        <taxon>Cytophagales</taxon>
        <taxon>Spirosomataceae</taxon>
        <taxon>Fibrisoma</taxon>
    </lineage>
</organism>
<dbReference type="InterPro" id="IPR014919">
    <property type="entry name" value="XisH"/>
</dbReference>
<dbReference type="InterPro" id="IPR011335">
    <property type="entry name" value="Restrct_endonuc-II-like"/>
</dbReference>
<evidence type="ECO:0000313" key="2">
    <source>
        <dbReference type="Proteomes" id="UP000009309"/>
    </source>
</evidence>
<reference evidence="1 2" key="1">
    <citation type="journal article" date="2012" name="J. Bacteriol.">
        <title>Genome Sequence of the Filamentous Bacterium Fibrisoma limi BUZ 3T.</title>
        <authorList>
            <person name="Filippini M."/>
            <person name="Qi W."/>
            <person name="Jaenicke S."/>
            <person name="Goesmann A."/>
            <person name="Smits T.H."/>
            <person name="Bagheri H.C."/>
        </authorList>
    </citation>
    <scope>NUCLEOTIDE SEQUENCE [LARGE SCALE GENOMIC DNA]</scope>
    <source>
        <strain evidence="2">BUZ 3T</strain>
    </source>
</reference>
<evidence type="ECO:0000313" key="1">
    <source>
        <dbReference type="EMBL" id="CCH56630.1"/>
    </source>
</evidence>
<sequence>MGTDIQIDLGAEKLIGAQRNKDLIAVEVKSFIGPSLVYDFHLALGQYMNYVRGLRKADPTRLLYLAVPETAYVSFFVKADVSEAVKEFKINLLVYSDLKQEIVNWFKAY</sequence>
<dbReference type="Pfam" id="PF08814">
    <property type="entry name" value="XisH"/>
    <property type="match status" value="1"/>
</dbReference>
<protein>
    <submittedName>
        <fullName evidence="1">XisH protein</fullName>
    </submittedName>
</protein>
<dbReference type="Proteomes" id="UP000009309">
    <property type="component" value="Unassembled WGS sequence"/>
</dbReference>